<dbReference type="Gene3D" id="3.40.50.150">
    <property type="entry name" value="Vaccinia Virus protein VP39"/>
    <property type="match status" value="1"/>
</dbReference>
<proteinExistence type="predicted"/>
<gene>
    <name evidence="2" type="ORF">CCMP2556_LOCUS2964</name>
</gene>
<reference evidence="2 3" key="1">
    <citation type="submission" date="2024-02" db="EMBL/GenBank/DDBJ databases">
        <authorList>
            <person name="Chen Y."/>
            <person name="Shah S."/>
            <person name="Dougan E. K."/>
            <person name="Thang M."/>
            <person name="Chan C."/>
        </authorList>
    </citation>
    <scope>NUCLEOTIDE SEQUENCE [LARGE SCALE GENOMIC DNA]</scope>
</reference>
<dbReference type="InterPro" id="IPR029063">
    <property type="entry name" value="SAM-dependent_MTases_sf"/>
</dbReference>
<feature type="domain" description="Methyltransferase type 11" evidence="1">
    <location>
        <begin position="77"/>
        <end position="170"/>
    </location>
</feature>
<sequence>MHARLSTRWPHQRCATAWKAAGALQHLRPGGARGSTFDARANTWDTPKKVERVAWAARLVEARPWFRTQPEAMGRCLDFGTGTGLLAFELQRFCRKVVGVDTSEGMLQVMEDKIAAAELQSKMSIARRLGPHLGDFDLIVSMLAIHHVVDCGLQIKELCKHLAPGGRLVVVDFEATENAPVFHRFQDRKGDHYEHDGPSGWTHVPVDAGRGGGDGHRPHMSTSTQLKLSETNPVDLVFGGIVRWDKPTLCHRHK</sequence>
<dbReference type="Proteomes" id="UP001642484">
    <property type="component" value="Unassembled WGS sequence"/>
</dbReference>
<organism evidence="2 3">
    <name type="scientific">Durusdinium trenchii</name>
    <dbReference type="NCBI Taxonomy" id="1381693"/>
    <lineage>
        <taxon>Eukaryota</taxon>
        <taxon>Sar</taxon>
        <taxon>Alveolata</taxon>
        <taxon>Dinophyceae</taxon>
        <taxon>Suessiales</taxon>
        <taxon>Symbiodiniaceae</taxon>
        <taxon>Durusdinium</taxon>
    </lineage>
</organism>
<dbReference type="Pfam" id="PF08241">
    <property type="entry name" value="Methyltransf_11"/>
    <property type="match status" value="1"/>
</dbReference>
<dbReference type="PANTHER" id="PTHR43591:SF24">
    <property type="entry name" value="2-METHOXY-6-POLYPRENYL-1,4-BENZOQUINOL METHYLASE, MITOCHONDRIAL"/>
    <property type="match status" value="1"/>
</dbReference>
<evidence type="ECO:0000259" key="1">
    <source>
        <dbReference type="Pfam" id="PF08241"/>
    </source>
</evidence>
<dbReference type="PANTHER" id="PTHR43591">
    <property type="entry name" value="METHYLTRANSFERASE"/>
    <property type="match status" value="1"/>
</dbReference>
<keyword evidence="3" id="KW-1185">Reference proteome</keyword>
<evidence type="ECO:0000313" key="2">
    <source>
        <dbReference type="EMBL" id="CAK8992698.1"/>
    </source>
</evidence>
<dbReference type="CDD" id="cd02440">
    <property type="entry name" value="AdoMet_MTases"/>
    <property type="match status" value="1"/>
</dbReference>
<dbReference type="EMBL" id="CAXAMN010001115">
    <property type="protein sequence ID" value="CAK8992698.1"/>
    <property type="molecule type" value="Genomic_DNA"/>
</dbReference>
<comment type="caution">
    <text evidence="2">The sequence shown here is derived from an EMBL/GenBank/DDBJ whole genome shotgun (WGS) entry which is preliminary data.</text>
</comment>
<evidence type="ECO:0000313" key="3">
    <source>
        <dbReference type="Proteomes" id="UP001642484"/>
    </source>
</evidence>
<name>A0ABP0HR74_9DINO</name>
<dbReference type="SUPFAM" id="SSF53335">
    <property type="entry name" value="S-adenosyl-L-methionine-dependent methyltransferases"/>
    <property type="match status" value="1"/>
</dbReference>
<dbReference type="InterPro" id="IPR013216">
    <property type="entry name" value="Methyltransf_11"/>
</dbReference>
<accession>A0ABP0HR74</accession>
<protein>
    <recommendedName>
        <fullName evidence="1">Methyltransferase type 11 domain-containing protein</fullName>
    </recommendedName>
</protein>